<evidence type="ECO:0000313" key="10">
    <source>
        <dbReference type="Proteomes" id="UP000663929"/>
    </source>
</evidence>
<dbReference type="Gene3D" id="3.30.200.20">
    <property type="entry name" value="Phosphorylase Kinase, domain 1"/>
    <property type="match status" value="1"/>
</dbReference>
<gene>
    <name evidence="9" type="ORF">J3U87_29650</name>
</gene>
<keyword evidence="3 9" id="KW-0418">Kinase</keyword>
<keyword evidence="7" id="KW-0472">Membrane</keyword>
<dbReference type="EMBL" id="CP071793">
    <property type="protein sequence ID" value="QTD49769.1"/>
    <property type="molecule type" value="Genomic_DNA"/>
</dbReference>
<feature type="binding site" evidence="6">
    <location>
        <position position="116"/>
    </location>
    <ligand>
        <name>ATP</name>
        <dbReference type="ChEBI" id="CHEBI:30616"/>
    </ligand>
</feature>
<evidence type="ECO:0000256" key="3">
    <source>
        <dbReference type="ARBA" id="ARBA00022777"/>
    </source>
</evidence>
<evidence type="ECO:0000259" key="8">
    <source>
        <dbReference type="PROSITE" id="PS50011"/>
    </source>
</evidence>
<dbReference type="Pfam" id="PF13374">
    <property type="entry name" value="TPR_10"/>
    <property type="match status" value="2"/>
</dbReference>
<dbReference type="GO" id="GO:0005524">
    <property type="term" value="F:ATP binding"/>
    <property type="evidence" value="ECO:0007669"/>
    <property type="project" value="UniProtKB-UniRule"/>
</dbReference>
<organism evidence="9 10">
    <name type="scientific">Sulfidibacter corallicola</name>
    <dbReference type="NCBI Taxonomy" id="2818388"/>
    <lineage>
        <taxon>Bacteria</taxon>
        <taxon>Pseudomonadati</taxon>
        <taxon>Acidobacteriota</taxon>
        <taxon>Holophagae</taxon>
        <taxon>Acanthopleuribacterales</taxon>
        <taxon>Acanthopleuribacteraceae</taxon>
        <taxon>Sulfidibacter</taxon>
    </lineage>
</organism>
<dbReference type="InterPro" id="IPR008271">
    <property type="entry name" value="Ser/Thr_kinase_AS"/>
</dbReference>
<dbReference type="InterPro" id="IPR000719">
    <property type="entry name" value="Prot_kinase_dom"/>
</dbReference>
<dbReference type="InterPro" id="IPR011009">
    <property type="entry name" value="Kinase-like_dom_sf"/>
</dbReference>
<keyword evidence="2 6" id="KW-0547">Nucleotide-binding</keyword>
<dbReference type="InterPro" id="IPR017441">
    <property type="entry name" value="Protein_kinase_ATP_BS"/>
</dbReference>
<dbReference type="InterPro" id="IPR011990">
    <property type="entry name" value="TPR-like_helical_dom_sf"/>
</dbReference>
<dbReference type="Pfam" id="PF13424">
    <property type="entry name" value="TPR_12"/>
    <property type="match status" value="3"/>
</dbReference>
<feature type="repeat" description="TPR" evidence="5">
    <location>
        <begin position="648"/>
        <end position="681"/>
    </location>
</feature>
<feature type="domain" description="Protein kinase" evidence="8">
    <location>
        <begin position="85"/>
        <end position="367"/>
    </location>
</feature>
<sequence>MDLELLAKVNPILERALDRDPADRVAFLDEVCKDQPLVRHAVEDLLRLNTTADAYLEITQMVQSEMAALFGEDEGERIGRRFGPYRTIAELGRGGMGRVYLAERDDGQYSRQVALKLMAHGLHTDRDIELFRGELSILGRLDHPHIAALYDSGITQDGLPYFIMEYLDALPLHVYADEHRLSPRQRLTLFLQICDAVQYAHANLVIHRDIKPTNILVTADGRAKLLDFGIARVLGDRQAQETSVVDKLMTPEFAAPEQLLGGRITVATDIYALGGLLYRLLTGARPIEITGQPTFDMFRTLATSEPQPASQCTVSAQVAAARSTTPKKLKTYLQGDLDCVLAKALAKSPADRYASVEAFAQDLRHFLAQEPVAARSRTLRYRTDRFLRRNRVLAGVGGSFLLLILGFALAMTALWNQARNERDIARREKETNRQISDFLIGLFETSDPEISQGREVTARELLERGQRTIQTELADQPDVRANMLAVLGKVHHALGRYGEAEASLREWRQYQESQAAPPPELAQSIAELASIQCKLGHFEEADRLTQTLVRWVRAGEIADPLQVADLLATRNYYLREVAEYEEALVLAEEVLTLRRTHLGPEAIPVAEAMMVVGKVLNALTRRDEAIERFDRGLEIYRAAGMSRHPGFVSMLNQKGLTYRQLNDLDRAESAYREALAIGETLFPEHHPERATAQNNLATILSERGQYEEAERLMRSALASFRVSLGEANMKTAGVLNNLGELYMDTQRFEEGTRFLAEAFEVVEKIHGLDHPTVISALSNRGLAYYHMGQIDKALADMDRVLAIRERVLGPDHPALINSLNSLGAMALRKRDMDGAIQYFQRAIDIGERIGATRNAALIHVYSGLANCHWVSGDVAEAVRIQREALRRQVELLGEAHPMTQVFRTSLAQMLLDHGRMSEAQQVMERTLPLLEKIYPPTHYRVLKLKGLKGQCYYRLGRFEEAESLLVEVHRGLEAVPMAGPFREKIGETLAELYQATGRSELAAKYSPIR</sequence>
<dbReference type="AlphaFoldDB" id="A0A8A4TI96"/>
<evidence type="ECO:0000256" key="2">
    <source>
        <dbReference type="ARBA" id="ARBA00022741"/>
    </source>
</evidence>
<evidence type="ECO:0000256" key="1">
    <source>
        <dbReference type="ARBA" id="ARBA00022679"/>
    </source>
</evidence>
<keyword evidence="7" id="KW-1133">Transmembrane helix</keyword>
<dbReference type="GO" id="GO:0004674">
    <property type="term" value="F:protein serine/threonine kinase activity"/>
    <property type="evidence" value="ECO:0007669"/>
    <property type="project" value="UniProtKB-KW"/>
</dbReference>
<proteinExistence type="predicted"/>
<keyword evidence="1" id="KW-0808">Transferase</keyword>
<dbReference type="Pfam" id="PF00069">
    <property type="entry name" value="Pkinase"/>
    <property type="match status" value="1"/>
</dbReference>
<dbReference type="PROSITE" id="PS50011">
    <property type="entry name" value="PROTEIN_KINASE_DOM"/>
    <property type="match status" value="1"/>
</dbReference>
<dbReference type="PROSITE" id="PS50005">
    <property type="entry name" value="TPR"/>
    <property type="match status" value="3"/>
</dbReference>
<dbReference type="Proteomes" id="UP000663929">
    <property type="component" value="Chromosome"/>
</dbReference>
<protein>
    <submittedName>
        <fullName evidence="9">Serine/threonine protein kinase</fullName>
    </submittedName>
</protein>
<dbReference type="RefSeq" id="WP_237379399.1">
    <property type="nucleotide sequence ID" value="NZ_CP071793.1"/>
</dbReference>
<keyword evidence="5" id="KW-0802">TPR repeat</keyword>
<dbReference type="CDD" id="cd14014">
    <property type="entry name" value="STKc_PknB_like"/>
    <property type="match status" value="1"/>
</dbReference>
<keyword evidence="4 6" id="KW-0067">ATP-binding</keyword>
<dbReference type="Gene3D" id="1.10.510.10">
    <property type="entry name" value="Transferase(Phosphotransferase) domain 1"/>
    <property type="match status" value="1"/>
</dbReference>
<dbReference type="Gene3D" id="1.25.40.10">
    <property type="entry name" value="Tetratricopeptide repeat domain"/>
    <property type="match status" value="4"/>
</dbReference>
<dbReference type="SUPFAM" id="SSF56112">
    <property type="entry name" value="Protein kinase-like (PK-like)"/>
    <property type="match status" value="1"/>
</dbReference>
<feature type="transmembrane region" description="Helical" evidence="7">
    <location>
        <begin position="392"/>
        <end position="415"/>
    </location>
</feature>
<evidence type="ECO:0000256" key="5">
    <source>
        <dbReference type="PROSITE-ProRule" id="PRU00339"/>
    </source>
</evidence>
<dbReference type="Pfam" id="PF07721">
    <property type="entry name" value="TPR_4"/>
    <property type="match status" value="1"/>
</dbReference>
<dbReference type="GO" id="GO:0042802">
    <property type="term" value="F:identical protein binding"/>
    <property type="evidence" value="ECO:0007669"/>
    <property type="project" value="InterPro"/>
</dbReference>
<dbReference type="InterPro" id="IPR011717">
    <property type="entry name" value="TPR-4"/>
</dbReference>
<dbReference type="PROSITE" id="PS00107">
    <property type="entry name" value="PROTEIN_KINASE_ATP"/>
    <property type="match status" value="1"/>
</dbReference>
<dbReference type="SUPFAM" id="SSF48452">
    <property type="entry name" value="TPR-like"/>
    <property type="match status" value="2"/>
</dbReference>
<feature type="repeat" description="TPR" evidence="5">
    <location>
        <begin position="774"/>
        <end position="807"/>
    </location>
</feature>
<keyword evidence="7" id="KW-0812">Transmembrane</keyword>
<evidence type="ECO:0000256" key="4">
    <source>
        <dbReference type="ARBA" id="ARBA00022840"/>
    </source>
</evidence>
<dbReference type="SMART" id="SM00028">
    <property type="entry name" value="TPR"/>
    <property type="match status" value="10"/>
</dbReference>
<feature type="repeat" description="TPR" evidence="5">
    <location>
        <begin position="816"/>
        <end position="849"/>
    </location>
</feature>
<dbReference type="KEGG" id="scor:J3U87_29650"/>
<name>A0A8A4TI96_SULCO</name>
<dbReference type="InterPro" id="IPR019734">
    <property type="entry name" value="TPR_rpt"/>
</dbReference>
<accession>A0A8A4TI96</accession>
<dbReference type="PANTHER" id="PTHR43289:SF34">
    <property type="entry name" value="SERINE_THREONINE-PROTEIN KINASE YBDM-RELATED"/>
    <property type="match status" value="1"/>
</dbReference>
<evidence type="ECO:0000256" key="7">
    <source>
        <dbReference type="SAM" id="Phobius"/>
    </source>
</evidence>
<reference evidence="9" key="1">
    <citation type="submission" date="2021-03" db="EMBL/GenBank/DDBJ databases">
        <title>Acanthopleuribacteraceae sp. M133.</title>
        <authorList>
            <person name="Wang G."/>
        </authorList>
    </citation>
    <scope>NUCLEOTIDE SEQUENCE</scope>
    <source>
        <strain evidence="9">M133</strain>
    </source>
</reference>
<dbReference type="SMART" id="SM00220">
    <property type="entry name" value="S_TKc"/>
    <property type="match status" value="1"/>
</dbReference>
<keyword evidence="9" id="KW-0723">Serine/threonine-protein kinase</keyword>
<evidence type="ECO:0000313" key="9">
    <source>
        <dbReference type="EMBL" id="QTD49769.1"/>
    </source>
</evidence>
<keyword evidence="10" id="KW-1185">Reference proteome</keyword>
<dbReference type="PROSITE" id="PS00108">
    <property type="entry name" value="PROTEIN_KINASE_ST"/>
    <property type="match status" value="1"/>
</dbReference>
<evidence type="ECO:0000256" key="6">
    <source>
        <dbReference type="PROSITE-ProRule" id="PRU10141"/>
    </source>
</evidence>
<dbReference type="PANTHER" id="PTHR43289">
    <property type="entry name" value="MITOGEN-ACTIVATED PROTEIN KINASE KINASE KINASE 20-RELATED"/>
    <property type="match status" value="1"/>
</dbReference>